<dbReference type="EMBL" id="VFRQ01000014">
    <property type="protein sequence ID" value="TPE42098.1"/>
    <property type="molecule type" value="Genomic_DNA"/>
</dbReference>
<reference evidence="1 2" key="1">
    <citation type="submission" date="2019-06" db="EMBL/GenBank/DDBJ databases">
        <title>A novel bacterium of genus Pontibacter, isolated from marine sediment.</title>
        <authorList>
            <person name="Huang H."/>
            <person name="Mo K."/>
            <person name="Hu Y."/>
        </authorList>
    </citation>
    <scope>NUCLEOTIDE SEQUENCE [LARGE SCALE GENOMIC DNA]</scope>
    <source>
        <strain evidence="1 2">HB172049</strain>
    </source>
</reference>
<keyword evidence="2" id="KW-1185">Reference proteome</keyword>
<proteinExistence type="predicted"/>
<comment type="caution">
    <text evidence="1">The sequence shown here is derived from an EMBL/GenBank/DDBJ whole genome shotgun (WGS) entry which is preliminary data.</text>
</comment>
<dbReference type="OrthoDB" id="6199080at2"/>
<evidence type="ECO:0000313" key="2">
    <source>
        <dbReference type="Proteomes" id="UP000316727"/>
    </source>
</evidence>
<dbReference type="Proteomes" id="UP000316727">
    <property type="component" value="Unassembled WGS sequence"/>
</dbReference>
<organism evidence="1 2">
    <name type="scientific">Pontibacter mangrovi</name>
    <dbReference type="NCBI Taxonomy" id="2589816"/>
    <lineage>
        <taxon>Bacteria</taxon>
        <taxon>Pseudomonadati</taxon>
        <taxon>Bacteroidota</taxon>
        <taxon>Cytophagia</taxon>
        <taxon>Cytophagales</taxon>
        <taxon>Hymenobacteraceae</taxon>
        <taxon>Pontibacter</taxon>
    </lineage>
</organism>
<name>A0A501VYI2_9BACT</name>
<dbReference type="RefSeq" id="WP_140623536.1">
    <property type="nucleotide sequence ID" value="NZ_VFRQ01000014.1"/>
</dbReference>
<gene>
    <name evidence="1" type="ORF">FJM65_18600</name>
</gene>
<dbReference type="AlphaFoldDB" id="A0A501VYI2"/>
<sequence>MKTETRNILLEFDEQDRFETPSKFDYETLVNRVAKMTNELEQYFGLTFKIDNQVQDASFYCDIRIPHELVLKPRPNLGYSVRISNFGGLATINFEEEYSAETISTIKEILERHTFIYVSYDDLDKEYDGQFEDIPTWQIRYFDYL</sequence>
<accession>A0A501VYI2</accession>
<evidence type="ECO:0000313" key="1">
    <source>
        <dbReference type="EMBL" id="TPE42098.1"/>
    </source>
</evidence>
<protein>
    <submittedName>
        <fullName evidence="1">Uncharacterized protein</fullName>
    </submittedName>
</protein>